<dbReference type="STRING" id="1330330.IX53_08130"/>
<dbReference type="KEGG" id="kpf:IX53_08130"/>
<dbReference type="InterPro" id="IPR017871">
    <property type="entry name" value="ABC_transporter-like_CS"/>
</dbReference>
<dbReference type="GO" id="GO:0016887">
    <property type="term" value="F:ATP hydrolysis activity"/>
    <property type="evidence" value="ECO:0007669"/>
    <property type="project" value="InterPro"/>
</dbReference>
<dbReference type="Pfam" id="PF00005">
    <property type="entry name" value="ABC_tran"/>
    <property type="match status" value="1"/>
</dbReference>
<sequence length="284" mass="32027">MISVEGLYYSYSHDENYAVEGISFEINEGEILGFLGPNGAGKSTTQKVLTGLLPLQKGKVFIAGEDIMKVSKSFYNRIGVSFEQPNVYMKLTGYENLKFFASMFDVPTEDPYELLRLVGLEDAANMKAKEYSKGMLQRLVFVRSLINRPMIWFLDEPVSGLDPTAAAQIKELIKHKKEEGVTIFLATHNMHVAEELCDRVAFINAGKIILIDTPRNLKLRYGERLVRVEYKSNGKIKRELLSMTETADIEKLNTLISSGKLETIHSMEASLEDIFIKVTGRELV</sequence>
<evidence type="ECO:0000313" key="5">
    <source>
        <dbReference type="EMBL" id="AKI97785.1"/>
    </source>
</evidence>
<dbReference type="Gene3D" id="3.40.50.300">
    <property type="entry name" value="P-loop containing nucleotide triphosphate hydrolases"/>
    <property type="match status" value="1"/>
</dbReference>
<dbReference type="RefSeq" id="WP_047754920.1">
    <property type="nucleotide sequence ID" value="NZ_CAJUHA010000006.1"/>
</dbReference>
<keyword evidence="6" id="KW-1185">Reference proteome</keyword>
<dbReference type="GO" id="GO:0005524">
    <property type="term" value="F:ATP binding"/>
    <property type="evidence" value="ECO:0007669"/>
    <property type="project" value="UniProtKB-KW"/>
</dbReference>
<dbReference type="SUPFAM" id="SSF52540">
    <property type="entry name" value="P-loop containing nucleoside triphosphate hydrolases"/>
    <property type="match status" value="1"/>
</dbReference>
<dbReference type="OrthoDB" id="9804819at2"/>
<protein>
    <submittedName>
        <fullName evidence="5">ATP-binding protein</fullName>
    </submittedName>
</protein>
<organism evidence="5 6">
    <name type="scientific">Kosmotoga pacifica</name>
    <dbReference type="NCBI Taxonomy" id="1330330"/>
    <lineage>
        <taxon>Bacteria</taxon>
        <taxon>Thermotogati</taxon>
        <taxon>Thermotogota</taxon>
        <taxon>Thermotogae</taxon>
        <taxon>Kosmotogales</taxon>
        <taxon>Kosmotogaceae</taxon>
        <taxon>Kosmotoga</taxon>
    </lineage>
</organism>
<evidence type="ECO:0000256" key="3">
    <source>
        <dbReference type="ARBA" id="ARBA00022840"/>
    </source>
</evidence>
<evidence type="ECO:0000256" key="1">
    <source>
        <dbReference type="ARBA" id="ARBA00022448"/>
    </source>
</evidence>
<dbReference type="PATRIC" id="fig|1330330.3.peg.1647"/>
<dbReference type="PROSITE" id="PS00211">
    <property type="entry name" value="ABC_TRANSPORTER_1"/>
    <property type="match status" value="1"/>
</dbReference>
<dbReference type="InterPro" id="IPR003593">
    <property type="entry name" value="AAA+_ATPase"/>
</dbReference>
<evidence type="ECO:0000259" key="4">
    <source>
        <dbReference type="PROSITE" id="PS50893"/>
    </source>
</evidence>
<keyword evidence="1" id="KW-0813">Transport</keyword>
<dbReference type="InterPro" id="IPR050763">
    <property type="entry name" value="ABC_transporter_ATP-binding"/>
</dbReference>
<evidence type="ECO:0000313" key="6">
    <source>
        <dbReference type="Proteomes" id="UP000035159"/>
    </source>
</evidence>
<dbReference type="PANTHER" id="PTHR42711:SF18">
    <property type="entry name" value="ABC TRANSPORTER, ATP-BINDING PROTEIN"/>
    <property type="match status" value="1"/>
</dbReference>
<accession>A0A0G2Z845</accession>
<dbReference type="SMART" id="SM00382">
    <property type="entry name" value="AAA"/>
    <property type="match status" value="1"/>
</dbReference>
<feature type="domain" description="ABC transporter" evidence="4">
    <location>
        <begin position="2"/>
        <end position="230"/>
    </location>
</feature>
<dbReference type="InterPro" id="IPR003439">
    <property type="entry name" value="ABC_transporter-like_ATP-bd"/>
</dbReference>
<dbReference type="Proteomes" id="UP000035159">
    <property type="component" value="Chromosome"/>
</dbReference>
<reference evidence="5 6" key="1">
    <citation type="submission" date="2015-04" db="EMBL/GenBank/DDBJ databases">
        <title>Complete Genome Sequence of Kosmotoga pacifica SLHLJ1.</title>
        <authorList>
            <person name="Jiang L.J."/>
            <person name="Shao Z.Z."/>
            <person name="Jebbar M."/>
        </authorList>
    </citation>
    <scope>NUCLEOTIDE SEQUENCE [LARGE SCALE GENOMIC DNA]</scope>
    <source>
        <strain evidence="5 6">SLHLJ1</strain>
    </source>
</reference>
<dbReference type="PROSITE" id="PS50893">
    <property type="entry name" value="ABC_TRANSPORTER_2"/>
    <property type="match status" value="1"/>
</dbReference>
<dbReference type="EMBL" id="CP011232">
    <property type="protein sequence ID" value="AKI97785.1"/>
    <property type="molecule type" value="Genomic_DNA"/>
</dbReference>
<dbReference type="PANTHER" id="PTHR42711">
    <property type="entry name" value="ABC TRANSPORTER ATP-BINDING PROTEIN"/>
    <property type="match status" value="1"/>
</dbReference>
<dbReference type="InterPro" id="IPR027417">
    <property type="entry name" value="P-loop_NTPase"/>
</dbReference>
<gene>
    <name evidence="5" type="ORF">IX53_08130</name>
</gene>
<keyword evidence="3 5" id="KW-0067">ATP-binding</keyword>
<proteinExistence type="predicted"/>
<keyword evidence="2" id="KW-0547">Nucleotide-binding</keyword>
<dbReference type="AlphaFoldDB" id="A0A0G2Z845"/>
<evidence type="ECO:0000256" key="2">
    <source>
        <dbReference type="ARBA" id="ARBA00022741"/>
    </source>
</evidence>
<name>A0A0G2Z845_9BACT</name>